<dbReference type="GO" id="GO:0005886">
    <property type="term" value="C:plasma membrane"/>
    <property type="evidence" value="ECO:0007669"/>
    <property type="project" value="UniProtKB-SubCell"/>
</dbReference>
<comment type="function">
    <text evidence="5">NDH-1 shuttles electrons from NADH, via FMN and iron-sulfur (Fe-S) centers, to quinones in the respiratory chain. The immediate electron acceptor for the enzyme in this species is believed to be ubiquinone. Couples the redox reaction to proton translocation (for every two electrons transferred, four hydrogen ions are translocated across the cytoplasmic membrane), and thus conserves the redox energy in a proton gradient.</text>
</comment>
<protein>
    <recommendedName>
        <fullName evidence="5">NADH-quinone oxidoreductase subunit N</fullName>
        <ecNumber evidence="5">7.1.1.-</ecNumber>
    </recommendedName>
    <alternativeName>
        <fullName evidence="5">NADH dehydrogenase I subunit N</fullName>
    </alternativeName>
    <alternativeName>
        <fullName evidence="5">NDH-1 subunit N</fullName>
    </alternativeName>
</protein>
<dbReference type="GO" id="GO:0048038">
    <property type="term" value="F:quinone binding"/>
    <property type="evidence" value="ECO:0007669"/>
    <property type="project" value="UniProtKB-KW"/>
</dbReference>
<evidence type="ECO:0000313" key="8">
    <source>
        <dbReference type="EMBL" id="CTP82997.1"/>
    </source>
</evidence>
<feature type="transmembrane region" description="Helical" evidence="5">
    <location>
        <begin position="277"/>
        <end position="298"/>
    </location>
</feature>
<dbReference type="InterPro" id="IPR010096">
    <property type="entry name" value="NADH-Q_OxRdtase_suN/2"/>
</dbReference>
<dbReference type="AlphaFoldDB" id="A0A0K2ZDY0"/>
<keyword evidence="4 5" id="KW-0472">Membrane</keyword>
<sequence>MMTTPALLPLTAVDLPPLLPELVLTAGAFALLMLDLFVSERNKVWTHIVSVAILIAVFAMLLAGVGGQGDVFNGMFVRDAAADVMKTVIVGLSALTLIYGWSYLRERKLYQGEIPVLVLFATVGMMILVSAGSLLMVYLGLELLALCSYALVASNRDNGMATEAAMKYIVLGSLASGLLLYGMSLIYGATGTLSLAGIHEAIGSTQERTLLLTGTIFMIAGVAFKLGAAPFHMWLPDVYQGAPAPVALFISSASKLAAFGMAYRLLEVGVGPLAEQWHWVIGGLAALSLLVGNLMALAQSNLKRMLAYSTVSHIGFLLLGVAGGGERGYAAALFYAICYAVMSTASFGAIIAMSRKGFEAEHIDDFKGLNARNPWMALLVLCIMASLAGVPPFLGFWAKLAVLGAVLAVPTDNLWWTGLAILSVLCAVIGAFYYLRVIKVMYFDEPVGEPLPANDDRVLGVVLGVNAIGLLALGLAWSPLMAWCQRAFSHLA</sequence>
<comment type="similarity">
    <text evidence="5">Belongs to the complex I subunit 2 family.</text>
</comment>
<reference evidence="8 9" key="1">
    <citation type="submission" date="2015-07" db="EMBL/GenBank/DDBJ databases">
        <authorList>
            <person name="Noorani M."/>
        </authorList>
    </citation>
    <scope>NUCLEOTIDE SEQUENCE [LARGE SCALE GENOMIC DNA]</scope>
    <source>
        <strain evidence="8">LMG730</strain>
    </source>
</reference>
<feature type="transmembrane region" description="Helical" evidence="5">
    <location>
        <begin position="414"/>
        <end position="437"/>
    </location>
</feature>
<dbReference type="GO" id="GO:0008137">
    <property type="term" value="F:NADH dehydrogenase (ubiquinone) activity"/>
    <property type="evidence" value="ECO:0007669"/>
    <property type="project" value="InterPro"/>
</dbReference>
<dbReference type="HAMAP" id="MF_00445">
    <property type="entry name" value="NDH1_NuoN_1"/>
    <property type="match status" value="1"/>
</dbReference>
<evidence type="ECO:0000256" key="6">
    <source>
        <dbReference type="RuleBase" id="RU000320"/>
    </source>
</evidence>
<accession>A0A0K2ZDY0</accession>
<evidence type="ECO:0000256" key="3">
    <source>
        <dbReference type="ARBA" id="ARBA00022989"/>
    </source>
</evidence>
<dbReference type="GO" id="GO:0042773">
    <property type="term" value="P:ATP synthesis coupled electron transport"/>
    <property type="evidence" value="ECO:0007669"/>
    <property type="project" value="InterPro"/>
</dbReference>
<dbReference type="PANTHER" id="PTHR22773">
    <property type="entry name" value="NADH DEHYDROGENASE"/>
    <property type="match status" value="1"/>
</dbReference>
<dbReference type="EMBL" id="CXOJ01000004">
    <property type="protein sequence ID" value="CTP82997.1"/>
    <property type="molecule type" value="Genomic_DNA"/>
</dbReference>
<evidence type="ECO:0000256" key="2">
    <source>
        <dbReference type="ARBA" id="ARBA00022692"/>
    </source>
</evidence>
<feature type="transmembrane region" description="Helical" evidence="5">
    <location>
        <begin position="375"/>
        <end position="394"/>
    </location>
</feature>
<comment type="subunit">
    <text evidence="5">NDH-1 is composed of 14 different subunits. Subunits NuoA, H, J, K, L, M, N constitute the membrane sector of the complex.</text>
</comment>
<comment type="catalytic activity">
    <reaction evidence="5">
        <text>a quinone + NADH + 5 H(+)(in) = a quinol + NAD(+) + 4 H(+)(out)</text>
        <dbReference type="Rhea" id="RHEA:57888"/>
        <dbReference type="ChEBI" id="CHEBI:15378"/>
        <dbReference type="ChEBI" id="CHEBI:24646"/>
        <dbReference type="ChEBI" id="CHEBI:57540"/>
        <dbReference type="ChEBI" id="CHEBI:57945"/>
        <dbReference type="ChEBI" id="CHEBI:132124"/>
    </reaction>
</comment>
<comment type="subcellular location">
    <subcellularLocation>
        <location evidence="5">Cell membrane</location>
        <topology evidence="5">Multi-pass membrane protein</topology>
    </subcellularLocation>
    <subcellularLocation>
        <location evidence="1">Endomembrane system</location>
        <topology evidence="1">Multi-pass membrane protein</topology>
    </subcellularLocation>
    <subcellularLocation>
        <location evidence="6">Membrane</location>
        <topology evidence="6">Multi-pass membrane protein</topology>
    </subcellularLocation>
</comment>
<evidence type="ECO:0000256" key="4">
    <source>
        <dbReference type="ARBA" id="ARBA00023136"/>
    </source>
</evidence>
<dbReference type="EC" id="7.1.1.-" evidence="5"/>
<feature type="transmembrane region" description="Helical" evidence="5">
    <location>
        <begin position="458"/>
        <end position="477"/>
    </location>
</feature>
<evidence type="ECO:0000313" key="9">
    <source>
        <dbReference type="Proteomes" id="UP000045978"/>
    </source>
</evidence>
<keyword evidence="5" id="KW-0830">Ubiquinone</keyword>
<feature type="transmembrane region" description="Helical" evidence="5">
    <location>
        <begin position="210"/>
        <end position="234"/>
    </location>
</feature>
<dbReference type="NCBIfam" id="NF004442">
    <property type="entry name" value="PRK05777.1-5"/>
    <property type="match status" value="1"/>
</dbReference>
<keyword evidence="2 5" id="KW-0812">Transmembrane</keyword>
<evidence type="ECO:0000256" key="5">
    <source>
        <dbReference type="HAMAP-Rule" id="MF_00445"/>
    </source>
</evidence>
<name>A0A0K2ZDY0_9XANT</name>
<feature type="transmembrane region" description="Helical" evidence="5">
    <location>
        <begin position="168"/>
        <end position="190"/>
    </location>
</feature>
<keyword evidence="5" id="KW-1003">Cell membrane</keyword>
<keyword evidence="5" id="KW-1278">Translocase</keyword>
<proteinExistence type="inferred from homology"/>
<feature type="transmembrane region" description="Helical" evidence="5">
    <location>
        <begin position="305"/>
        <end position="323"/>
    </location>
</feature>
<keyword evidence="5" id="KW-0874">Quinone</keyword>
<dbReference type="PRINTS" id="PR01434">
    <property type="entry name" value="NADHDHGNASE5"/>
</dbReference>
<feature type="transmembrane region" description="Helical" evidence="5">
    <location>
        <begin position="18"/>
        <end position="37"/>
    </location>
</feature>
<dbReference type="Proteomes" id="UP000045978">
    <property type="component" value="Unassembled WGS sequence"/>
</dbReference>
<dbReference type="InterPro" id="IPR001750">
    <property type="entry name" value="ND/Mrp_TM"/>
</dbReference>
<feature type="domain" description="NADH:quinone oxidoreductase/Mrp antiporter transmembrane" evidence="7">
    <location>
        <begin position="131"/>
        <end position="418"/>
    </location>
</feature>
<organism evidence="8 9">
    <name type="scientific">Xanthomonas graminis pv. phlei</name>
    <dbReference type="NCBI Taxonomy" id="487906"/>
    <lineage>
        <taxon>Bacteria</taxon>
        <taxon>Pseudomonadati</taxon>
        <taxon>Pseudomonadota</taxon>
        <taxon>Gammaproteobacteria</taxon>
        <taxon>Lysobacterales</taxon>
        <taxon>Lysobacteraceae</taxon>
        <taxon>Xanthomonas</taxon>
        <taxon>Xanthomonas translucens group</taxon>
        <taxon>Xanthomonas graminis</taxon>
    </lineage>
</organism>
<keyword evidence="5" id="KW-0813">Transport</keyword>
<keyword evidence="5" id="KW-0520">NAD</keyword>
<dbReference type="Pfam" id="PF00361">
    <property type="entry name" value="Proton_antipo_M"/>
    <property type="match status" value="1"/>
</dbReference>
<dbReference type="GO" id="GO:0012505">
    <property type="term" value="C:endomembrane system"/>
    <property type="evidence" value="ECO:0007669"/>
    <property type="project" value="UniProtKB-SubCell"/>
</dbReference>
<keyword evidence="8" id="KW-0560">Oxidoreductase</keyword>
<evidence type="ECO:0000259" key="7">
    <source>
        <dbReference type="Pfam" id="PF00361"/>
    </source>
</evidence>
<dbReference type="NCBIfam" id="TIGR01770">
    <property type="entry name" value="NDH_I_N"/>
    <property type="match status" value="1"/>
</dbReference>
<feature type="transmembrane region" description="Helical" evidence="5">
    <location>
        <begin position="44"/>
        <end position="64"/>
    </location>
</feature>
<feature type="transmembrane region" description="Helical" evidence="5">
    <location>
        <begin position="114"/>
        <end position="131"/>
    </location>
</feature>
<dbReference type="GO" id="GO:0050136">
    <property type="term" value="F:NADH dehydrogenase (quinone) (non-electrogenic) activity"/>
    <property type="evidence" value="ECO:0007669"/>
    <property type="project" value="UniProtKB-UniRule"/>
</dbReference>
<keyword evidence="3 5" id="KW-1133">Transmembrane helix</keyword>
<feature type="transmembrane region" description="Helical" evidence="5">
    <location>
        <begin position="84"/>
        <end position="102"/>
    </location>
</feature>
<feature type="transmembrane region" description="Helical" evidence="5">
    <location>
        <begin position="329"/>
        <end position="354"/>
    </location>
</feature>
<gene>
    <name evidence="5 8" type="primary">nuoN</name>
    <name evidence="8" type="ORF">XTPLMG730_0282</name>
</gene>
<evidence type="ECO:0000256" key="1">
    <source>
        <dbReference type="ARBA" id="ARBA00004127"/>
    </source>
</evidence>